<evidence type="ECO:0000313" key="9">
    <source>
        <dbReference type="EMBL" id="SUB79777.1"/>
    </source>
</evidence>
<reference evidence="9 10" key="1">
    <citation type="submission" date="2018-06" db="EMBL/GenBank/DDBJ databases">
        <authorList>
            <consortium name="Pathogen Informatics"/>
            <person name="Doyle S."/>
        </authorList>
    </citation>
    <scope>NUCLEOTIDE SEQUENCE [LARGE SCALE GENOMIC DNA]</scope>
    <source>
        <strain evidence="9 10">NCTC13063</strain>
    </source>
</reference>
<sequence>MDDEIKDNEHLTGTGEENNEEVTEDTHSDYNPVNRFDASAVHHLSGMYQNWFLDYASYVILERAVPHIEDGLKPVQRRILHSMKRMDDGRYNKVANIVGHTMQFHPHGDASIGDALVQMGQKDLLIDCQGNWGNILTGDRAAAPRYIEARLSKFALDVVFNPKTTDWQLSYDGRNKEPITLPAKFPLLLAQGAEGIAVGLSSKLLPHNLNEICDAAIKYLHGEEFRIYPDFPTGGAIDVSKYNDGQRGGALKVRAKIEKVDNKTLAVREIPYSKTTATLIDSITKAVEKGKIKARKIEDNTAAEVEILIHLAPGVSSDKTMDALYAFSDCEINISPNCCVIEDNKPGFLTVSDVLRHSVDRTMGLLRKELQIRRNELLEQLFFASLERIFIEERIYKERKFETAKTMDEAIAFVDEKLTPFKPDFIREVTRDDILRLMEIKMQRILKFNKDKADELIAKIKAEVAEIDKDLAHMTDVTVNWFEFIKNKYGKEHPRRTEIRNFDTIEATTVVEANQKLYINRQEGFVGTGLKKDEFVCNCSDLDDIIIFYKDGKFKVVRVADKIFVGKNILWVQVFKKNDKRTIYNCVYRDGRQGAYYIKRFNMTAMTRDREYDLTQGTPGSRVMYFTANPNGEAEVIKVTLDPDPKKKRQNIFLEKDFSEIAIKGRGAKGNLLTKRSIHRIGLKSHGHSTLGGRKVWFDPDVNRINYEEHGRFLGEFSDDDAILVILDNCDFYITNFDANNHYEDNILRIEKWDEHKVWTAVLFDADNDGYPYIKRFTMDATRRHQNFLGENPNSKLVFLTDVPYPRVRLTYGGVDAVRPAEEIDAEQFIGQKSFKAKGKRLTTWKVEKIEELEPTRFPEPADTPNEESTDRAEGDAAVGREEENLDPDKGKSQQQVIDEITGQLSLFPEEE</sequence>
<feature type="active site" description="O-(5'-phospho-DNA)-tyrosine intermediate" evidence="6">
    <location>
        <position position="146"/>
    </location>
</feature>
<evidence type="ECO:0000259" key="8">
    <source>
        <dbReference type="PROSITE" id="PS52040"/>
    </source>
</evidence>
<feature type="domain" description="Topo IIA-type catalytic" evidence="8">
    <location>
        <begin position="65"/>
        <end position="477"/>
    </location>
</feature>
<dbReference type="PANTHER" id="PTHR43493">
    <property type="entry name" value="DNA GYRASE/TOPOISOMERASE SUBUNIT A"/>
    <property type="match status" value="1"/>
</dbReference>
<dbReference type="GO" id="GO:0005524">
    <property type="term" value="F:ATP binding"/>
    <property type="evidence" value="ECO:0007669"/>
    <property type="project" value="InterPro"/>
</dbReference>
<evidence type="ECO:0000256" key="1">
    <source>
        <dbReference type="ARBA" id="ARBA00000185"/>
    </source>
</evidence>
<name>A0AAQ1UI62_9BACT</name>
<gene>
    <name evidence="9" type="primary">gyrA_1</name>
    <name evidence="9" type="ORF">NCTC13063_01047</name>
</gene>
<dbReference type="GO" id="GO:0003677">
    <property type="term" value="F:DNA binding"/>
    <property type="evidence" value="ECO:0007669"/>
    <property type="project" value="UniProtKB-UniRule"/>
</dbReference>
<dbReference type="NCBIfam" id="NF009397">
    <property type="entry name" value="PRK12758.1"/>
    <property type="match status" value="1"/>
</dbReference>
<keyword evidence="3 6" id="KW-0799">Topoisomerase</keyword>
<dbReference type="GO" id="GO:0003918">
    <property type="term" value="F:DNA topoisomerase type II (double strand cut, ATP-hydrolyzing) activity"/>
    <property type="evidence" value="ECO:0007669"/>
    <property type="project" value="UniProtKB-EC"/>
</dbReference>
<comment type="catalytic activity">
    <reaction evidence="1 6">
        <text>ATP-dependent breakage, passage and rejoining of double-stranded DNA.</text>
        <dbReference type="EC" id="5.6.2.2"/>
    </reaction>
</comment>
<evidence type="ECO:0000256" key="5">
    <source>
        <dbReference type="ARBA" id="ARBA00023235"/>
    </source>
</evidence>
<dbReference type="SMART" id="SM00434">
    <property type="entry name" value="TOP4c"/>
    <property type="match status" value="1"/>
</dbReference>
<dbReference type="InterPro" id="IPR013757">
    <property type="entry name" value="Topo_IIA_A_a_sf"/>
</dbReference>
<dbReference type="InterPro" id="IPR013760">
    <property type="entry name" value="Topo_IIA-like_dom_sf"/>
</dbReference>
<accession>A0AAQ1UI62</accession>
<evidence type="ECO:0000256" key="2">
    <source>
        <dbReference type="ARBA" id="ARBA00008263"/>
    </source>
</evidence>
<dbReference type="RefSeq" id="WP_115153461.1">
    <property type="nucleotide sequence ID" value="NZ_DBFWLE010000017.1"/>
</dbReference>
<keyword evidence="4 6" id="KW-0238">DNA-binding</keyword>
<dbReference type="Pfam" id="PF00521">
    <property type="entry name" value="DNA_topoisoIV"/>
    <property type="match status" value="1"/>
</dbReference>
<comment type="caution">
    <text evidence="9">The sequence shown here is derived from an EMBL/GenBank/DDBJ whole genome shotgun (WGS) entry which is preliminary data.</text>
</comment>
<dbReference type="GO" id="GO:0005737">
    <property type="term" value="C:cytoplasm"/>
    <property type="evidence" value="ECO:0007669"/>
    <property type="project" value="TreeGrafter"/>
</dbReference>
<evidence type="ECO:0000313" key="10">
    <source>
        <dbReference type="Proteomes" id="UP000255283"/>
    </source>
</evidence>
<organism evidence="9 10">
    <name type="scientific">Segatella buccae</name>
    <dbReference type="NCBI Taxonomy" id="28126"/>
    <lineage>
        <taxon>Bacteria</taxon>
        <taxon>Pseudomonadati</taxon>
        <taxon>Bacteroidota</taxon>
        <taxon>Bacteroidia</taxon>
        <taxon>Bacteroidales</taxon>
        <taxon>Prevotellaceae</taxon>
        <taxon>Segatella</taxon>
    </lineage>
</organism>
<dbReference type="Gene3D" id="1.10.268.10">
    <property type="entry name" value="Topoisomerase, domain 3"/>
    <property type="match status" value="1"/>
</dbReference>
<dbReference type="PROSITE" id="PS52040">
    <property type="entry name" value="TOPO_IIA"/>
    <property type="match status" value="1"/>
</dbReference>
<dbReference type="EC" id="5.99.1.3" evidence="9"/>
<comment type="similarity">
    <text evidence="2">Belongs to the type II topoisomerase GyrA/ParC subunit family.</text>
</comment>
<evidence type="ECO:0000256" key="6">
    <source>
        <dbReference type="PROSITE-ProRule" id="PRU01384"/>
    </source>
</evidence>
<dbReference type="Gene3D" id="3.30.1360.40">
    <property type="match status" value="1"/>
</dbReference>
<dbReference type="InterPro" id="IPR013758">
    <property type="entry name" value="Topo_IIA_A/C_ab"/>
</dbReference>
<dbReference type="EMBL" id="UGTJ01000001">
    <property type="protein sequence ID" value="SUB79777.1"/>
    <property type="molecule type" value="Genomic_DNA"/>
</dbReference>
<dbReference type="InterPro" id="IPR050220">
    <property type="entry name" value="Type_II_DNA_Topoisomerases"/>
</dbReference>
<dbReference type="SUPFAM" id="SSF56719">
    <property type="entry name" value="Type II DNA topoisomerase"/>
    <property type="match status" value="1"/>
</dbReference>
<dbReference type="PANTHER" id="PTHR43493:SF5">
    <property type="entry name" value="DNA GYRASE SUBUNIT A, CHLOROPLASTIC_MITOCHONDRIAL"/>
    <property type="match status" value="1"/>
</dbReference>
<dbReference type="AlphaFoldDB" id="A0AAQ1UI62"/>
<feature type="region of interest" description="Disordered" evidence="7">
    <location>
        <begin position="1"/>
        <end position="31"/>
    </location>
</feature>
<dbReference type="NCBIfam" id="NF007209">
    <property type="entry name" value="PRK09631.1"/>
    <property type="match status" value="1"/>
</dbReference>
<dbReference type="InterPro" id="IPR002205">
    <property type="entry name" value="Topo_IIA_dom_A"/>
</dbReference>
<evidence type="ECO:0000256" key="3">
    <source>
        <dbReference type="ARBA" id="ARBA00023029"/>
    </source>
</evidence>
<evidence type="ECO:0000256" key="7">
    <source>
        <dbReference type="SAM" id="MobiDB-lite"/>
    </source>
</evidence>
<protein>
    <submittedName>
        <fullName evidence="9">DNA gyrase subunit A</fullName>
        <ecNumber evidence="9">5.99.1.3</ecNumber>
    </submittedName>
</protein>
<dbReference type="GO" id="GO:0006265">
    <property type="term" value="P:DNA topological change"/>
    <property type="evidence" value="ECO:0007669"/>
    <property type="project" value="UniProtKB-UniRule"/>
</dbReference>
<dbReference type="GO" id="GO:0009330">
    <property type="term" value="C:DNA topoisomerase type II (double strand cut, ATP-hydrolyzing) complex"/>
    <property type="evidence" value="ECO:0007669"/>
    <property type="project" value="TreeGrafter"/>
</dbReference>
<dbReference type="Gene3D" id="3.90.199.10">
    <property type="entry name" value="Topoisomerase II, domain 5"/>
    <property type="match status" value="1"/>
</dbReference>
<feature type="region of interest" description="Disordered" evidence="7">
    <location>
        <begin position="853"/>
        <end position="897"/>
    </location>
</feature>
<feature type="compositionally biased region" description="Basic and acidic residues" evidence="7">
    <location>
        <begin position="869"/>
        <end position="892"/>
    </location>
</feature>
<proteinExistence type="inferred from homology"/>
<dbReference type="Proteomes" id="UP000255283">
    <property type="component" value="Unassembled WGS sequence"/>
</dbReference>
<keyword evidence="5 6" id="KW-0413">Isomerase</keyword>
<evidence type="ECO:0000256" key="4">
    <source>
        <dbReference type="ARBA" id="ARBA00023125"/>
    </source>
</evidence>